<sequence length="97" mass="11333">MDDLKFEWNFDKSVSNIQKHGVSFDEAKTVFTDEYARLIGDPDHSQDEDRFLLLGTSIESNLLVVCHCIREAESIRIISARKASKQERKVYEDYRYA</sequence>
<dbReference type="EMBL" id="QNSE01000018">
    <property type="protein sequence ID" value="RBP78621.1"/>
    <property type="molecule type" value="Genomic_DNA"/>
</dbReference>
<dbReference type="AlphaFoldDB" id="A0A366IUY9"/>
<evidence type="ECO:0000313" key="1">
    <source>
        <dbReference type="EMBL" id="RBP78621.1"/>
    </source>
</evidence>
<accession>A0A366IUY9</accession>
<dbReference type="Gene3D" id="3.10.450.530">
    <property type="entry name" value="Ribonuclease toxin, BrnT, of type II toxin-antitoxin system"/>
    <property type="match status" value="1"/>
</dbReference>
<dbReference type="InterPro" id="IPR038573">
    <property type="entry name" value="BrnT_sf"/>
</dbReference>
<keyword evidence="2" id="KW-1185">Reference proteome</keyword>
<evidence type="ECO:0000313" key="2">
    <source>
        <dbReference type="Proteomes" id="UP000252792"/>
    </source>
</evidence>
<protein>
    <submittedName>
        <fullName evidence="1">Uncharacterized protein</fullName>
    </submittedName>
</protein>
<name>A0A366IUY9_9GAMM</name>
<dbReference type="InterPro" id="IPR007460">
    <property type="entry name" value="BrnT_toxin"/>
</dbReference>
<dbReference type="RefSeq" id="WP_113918367.1">
    <property type="nucleotide sequence ID" value="NZ_QNSE01000018.1"/>
</dbReference>
<dbReference type="Pfam" id="PF04365">
    <property type="entry name" value="BrnT_toxin"/>
    <property type="match status" value="1"/>
</dbReference>
<proteinExistence type="predicted"/>
<reference evidence="1 2" key="1">
    <citation type="submission" date="2018-06" db="EMBL/GenBank/DDBJ databases">
        <title>Genomic Encyclopedia of Type Strains, Phase III (KMG-III): the genomes of soil and plant-associated and newly described type strains.</title>
        <authorList>
            <person name="Whitman W."/>
        </authorList>
    </citation>
    <scope>NUCLEOTIDE SEQUENCE [LARGE SCALE GENOMIC DNA]</scope>
    <source>
        <strain evidence="1 2">CECT 7377</strain>
    </source>
</reference>
<comment type="caution">
    <text evidence="1">The sequence shown here is derived from an EMBL/GenBank/DDBJ whole genome shotgun (WGS) entry which is preliminary data.</text>
</comment>
<gene>
    <name evidence="1" type="ORF">DFP80_11859</name>
</gene>
<dbReference type="Proteomes" id="UP000252792">
    <property type="component" value="Unassembled WGS sequence"/>
</dbReference>
<dbReference type="OrthoDB" id="9802417at2"/>
<organism evidence="1 2">
    <name type="scientific">Marinomonas rhizomae</name>
    <dbReference type="NCBI Taxonomy" id="491948"/>
    <lineage>
        <taxon>Bacteria</taxon>
        <taxon>Pseudomonadati</taxon>
        <taxon>Pseudomonadota</taxon>
        <taxon>Gammaproteobacteria</taxon>
        <taxon>Oceanospirillales</taxon>
        <taxon>Oceanospirillaceae</taxon>
        <taxon>Marinomonas</taxon>
    </lineage>
</organism>